<dbReference type="PANTHER" id="PTHR33048">
    <property type="entry name" value="PTH11-LIKE INTEGRAL MEMBRANE PROTEIN (AFU_ORTHOLOGUE AFUA_5G11245)"/>
    <property type="match status" value="1"/>
</dbReference>
<evidence type="ECO:0000256" key="5">
    <source>
        <dbReference type="ARBA" id="ARBA00038359"/>
    </source>
</evidence>
<reference evidence="9" key="2">
    <citation type="submission" date="2023-05" db="EMBL/GenBank/DDBJ databases">
        <authorList>
            <consortium name="Lawrence Berkeley National Laboratory"/>
            <person name="Steindorff A."/>
            <person name="Hensen N."/>
            <person name="Bonometti L."/>
            <person name="Westerberg I."/>
            <person name="Brannstrom I.O."/>
            <person name="Guillou S."/>
            <person name="Cros-Aarteil S."/>
            <person name="Calhoun S."/>
            <person name="Haridas S."/>
            <person name="Kuo A."/>
            <person name="Mondo S."/>
            <person name="Pangilinan J."/>
            <person name="Riley R."/>
            <person name="Labutti K."/>
            <person name="Andreopoulos B."/>
            <person name="Lipzen A."/>
            <person name="Chen C."/>
            <person name="Yanf M."/>
            <person name="Daum C."/>
            <person name="Ng V."/>
            <person name="Clum A."/>
            <person name="Ohm R."/>
            <person name="Martin F."/>
            <person name="Silar P."/>
            <person name="Natvig D."/>
            <person name="Lalanne C."/>
            <person name="Gautier V."/>
            <person name="Ament-Velasquez S.L."/>
            <person name="Kruys A."/>
            <person name="Hutchinson M.I."/>
            <person name="Powell A.J."/>
            <person name="Barry K."/>
            <person name="Miller A.N."/>
            <person name="Grigoriev I.V."/>
            <person name="Debuchy R."/>
            <person name="Gladieux P."/>
            <person name="Thoren M.H."/>
            <person name="Johannesson H."/>
        </authorList>
    </citation>
    <scope>NUCLEOTIDE SEQUENCE</scope>
    <source>
        <strain evidence="9">CBS 123565</strain>
    </source>
</reference>
<evidence type="ECO:0000313" key="9">
    <source>
        <dbReference type="EMBL" id="KAK4138379.1"/>
    </source>
</evidence>
<name>A0AAN6UT17_9PEZI</name>
<evidence type="ECO:0000256" key="4">
    <source>
        <dbReference type="ARBA" id="ARBA00023136"/>
    </source>
</evidence>
<feature type="transmembrane region" description="Helical" evidence="7">
    <location>
        <begin position="125"/>
        <end position="153"/>
    </location>
</feature>
<evidence type="ECO:0000256" key="1">
    <source>
        <dbReference type="ARBA" id="ARBA00004141"/>
    </source>
</evidence>
<dbReference type="EMBL" id="MU853401">
    <property type="protein sequence ID" value="KAK4138379.1"/>
    <property type="molecule type" value="Genomic_DNA"/>
</dbReference>
<keyword evidence="4 7" id="KW-0472">Membrane</keyword>
<organism evidence="9 10">
    <name type="scientific">Trichocladium antarcticum</name>
    <dbReference type="NCBI Taxonomy" id="1450529"/>
    <lineage>
        <taxon>Eukaryota</taxon>
        <taxon>Fungi</taxon>
        <taxon>Dikarya</taxon>
        <taxon>Ascomycota</taxon>
        <taxon>Pezizomycotina</taxon>
        <taxon>Sordariomycetes</taxon>
        <taxon>Sordariomycetidae</taxon>
        <taxon>Sordariales</taxon>
        <taxon>Chaetomiaceae</taxon>
        <taxon>Trichocladium</taxon>
    </lineage>
</organism>
<dbReference type="Proteomes" id="UP001304895">
    <property type="component" value="Unassembled WGS sequence"/>
</dbReference>
<comment type="subcellular location">
    <subcellularLocation>
        <location evidence="1">Membrane</location>
        <topology evidence="1">Multi-pass membrane protein</topology>
    </subcellularLocation>
</comment>
<keyword evidence="10" id="KW-1185">Reference proteome</keyword>
<protein>
    <recommendedName>
        <fullName evidence="8">Rhodopsin domain-containing protein</fullName>
    </recommendedName>
</protein>
<feature type="transmembrane region" description="Helical" evidence="7">
    <location>
        <begin position="85"/>
        <end position="105"/>
    </location>
</feature>
<dbReference type="AlphaFoldDB" id="A0AAN6UT17"/>
<evidence type="ECO:0000256" key="6">
    <source>
        <dbReference type="SAM" id="MobiDB-lite"/>
    </source>
</evidence>
<evidence type="ECO:0000259" key="8">
    <source>
        <dbReference type="Pfam" id="PF20684"/>
    </source>
</evidence>
<reference evidence="9" key="1">
    <citation type="journal article" date="2023" name="Mol. Phylogenet. Evol.">
        <title>Genome-scale phylogeny and comparative genomics of the fungal order Sordariales.</title>
        <authorList>
            <person name="Hensen N."/>
            <person name="Bonometti L."/>
            <person name="Westerberg I."/>
            <person name="Brannstrom I.O."/>
            <person name="Guillou S."/>
            <person name="Cros-Aarteil S."/>
            <person name="Calhoun S."/>
            <person name="Haridas S."/>
            <person name="Kuo A."/>
            <person name="Mondo S."/>
            <person name="Pangilinan J."/>
            <person name="Riley R."/>
            <person name="LaButti K."/>
            <person name="Andreopoulos B."/>
            <person name="Lipzen A."/>
            <person name="Chen C."/>
            <person name="Yan M."/>
            <person name="Daum C."/>
            <person name="Ng V."/>
            <person name="Clum A."/>
            <person name="Steindorff A."/>
            <person name="Ohm R.A."/>
            <person name="Martin F."/>
            <person name="Silar P."/>
            <person name="Natvig D.O."/>
            <person name="Lalanne C."/>
            <person name="Gautier V."/>
            <person name="Ament-Velasquez S.L."/>
            <person name="Kruys A."/>
            <person name="Hutchinson M.I."/>
            <person name="Powell A.J."/>
            <person name="Barry K."/>
            <person name="Miller A.N."/>
            <person name="Grigoriev I.V."/>
            <person name="Debuchy R."/>
            <person name="Gladieux P."/>
            <person name="Hiltunen Thoren M."/>
            <person name="Johannesson H."/>
        </authorList>
    </citation>
    <scope>NUCLEOTIDE SEQUENCE</scope>
    <source>
        <strain evidence="9">CBS 123565</strain>
    </source>
</reference>
<keyword evidence="2 7" id="KW-0812">Transmembrane</keyword>
<feature type="transmembrane region" description="Helical" evidence="7">
    <location>
        <begin position="173"/>
        <end position="197"/>
    </location>
</feature>
<dbReference type="InterPro" id="IPR049326">
    <property type="entry name" value="Rhodopsin_dom_fungi"/>
</dbReference>
<gene>
    <name evidence="9" type="ORF">BT67DRAFT_370162</name>
</gene>
<evidence type="ECO:0000256" key="3">
    <source>
        <dbReference type="ARBA" id="ARBA00022989"/>
    </source>
</evidence>
<keyword evidence="3 7" id="KW-1133">Transmembrane helix</keyword>
<feature type="region of interest" description="Disordered" evidence="6">
    <location>
        <begin position="295"/>
        <end position="314"/>
    </location>
</feature>
<comment type="caution">
    <text evidence="9">The sequence shown here is derived from an EMBL/GenBank/DDBJ whole genome shotgun (WGS) entry which is preliminary data.</text>
</comment>
<feature type="transmembrane region" description="Helical" evidence="7">
    <location>
        <begin position="15"/>
        <end position="35"/>
    </location>
</feature>
<evidence type="ECO:0000256" key="2">
    <source>
        <dbReference type="ARBA" id="ARBA00022692"/>
    </source>
</evidence>
<feature type="transmembrane region" description="Helical" evidence="7">
    <location>
        <begin position="209"/>
        <end position="230"/>
    </location>
</feature>
<dbReference type="Pfam" id="PF20684">
    <property type="entry name" value="Fung_rhodopsin"/>
    <property type="match status" value="1"/>
</dbReference>
<feature type="transmembrane region" description="Helical" evidence="7">
    <location>
        <begin position="47"/>
        <end position="65"/>
    </location>
</feature>
<sequence length="361" mass="39768">MTSCGILPDVDHTYVPLFATFMILAIIAVAIRFANRFYTTGQYGWDDWFLALALVGCVGYSAIGFEGAAHGLGAELWSIKPDDITHLFAEFYASMLVYAASRLFLRHSIILFYLRIFTVGNPRPVIIGTMVVNTLLSVGVAASVAFQCMPISLFWNRWDMKELNGHCLPSTPVFWSGAIASMVMDVWVILLPLPYIARLQLSLKKRMGISFMLAIGLSVITFSVLKFLAVNGVEKSPNPTKVFATIGIWSALEIDLGVICACLPGIRLMVGYTLRQLGWKGQRSGTQSRHMTYQNNLSTTRKRSTPGSTYQGSRTSQAKIRITTTIQQKASPSESQTYLPLGSSIELGNQPHGAVRAHAWA</sequence>
<dbReference type="InterPro" id="IPR052337">
    <property type="entry name" value="SAT4-like"/>
</dbReference>
<dbReference type="PANTHER" id="PTHR33048:SF143">
    <property type="entry name" value="EXTRACELLULAR MEMBRANE PROTEIN CFEM DOMAIN-CONTAINING PROTEIN-RELATED"/>
    <property type="match status" value="1"/>
</dbReference>
<feature type="transmembrane region" description="Helical" evidence="7">
    <location>
        <begin position="242"/>
        <end position="266"/>
    </location>
</feature>
<evidence type="ECO:0000256" key="7">
    <source>
        <dbReference type="SAM" id="Phobius"/>
    </source>
</evidence>
<comment type="similarity">
    <text evidence="5">Belongs to the SAT4 family.</text>
</comment>
<proteinExistence type="inferred from homology"/>
<accession>A0AAN6UT17</accession>
<feature type="domain" description="Rhodopsin" evidence="8">
    <location>
        <begin position="31"/>
        <end position="269"/>
    </location>
</feature>
<dbReference type="GO" id="GO:0016020">
    <property type="term" value="C:membrane"/>
    <property type="evidence" value="ECO:0007669"/>
    <property type="project" value="UniProtKB-SubCell"/>
</dbReference>
<evidence type="ECO:0000313" key="10">
    <source>
        <dbReference type="Proteomes" id="UP001304895"/>
    </source>
</evidence>